<dbReference type="InterPro" id="IPR027417">
    <property type="entry name" value="P-loop_NTPase"/>
</dbReference>
<evidence type="ECO:0000256" key="2">
    <source>
        <dbReference type="ARBA" id="ARBA00022801"/>
    </source>
</evidence>
<evidence type="ECO:0000313" key="5">
    <source>
        <dbReference type="EMBL" id="CAI9577769.1"/>
    </source>
</evidence>
<dbReference type="PANTHER" id="PTHR45766:SF3">
    <property type="entry name" value="DNA ANNEALING HELICASE AND ENDONUCLEASE ZRANB3"/>
    <property type="match status" value="1"/>
</dbReference>
<dbReference type="Gene3D" id="3.40.50.10810">
    <property type="entry name" value="Tandem AAA-ATPase domain"/>
    <property type="match status" value="1"/>
</dbReference>
<gene>
    <name evidence="5" type="ORF">SPARVUS_LOCUS8767522</name>
</gene>
<keyword evidence="4" id="KW-0067">ATP-binding</keyword>
<sequence length="119" mass="14082">CLTCLFTAAQGFKCVFFLFLQISPRYFGNRTQWDYRGASNLEDLHQRLSSIMIRRLKNEVLTQLPPKIRQRIPFDLPKDIAKEMNTSFEEWEKLMRCPESIFRLHQSVHPSHGAHHTHV</sequence>
<name>A0ABN9DYQ4_9NEOB</name>
<dbReference type="InterPro" id="IPR038718">
    <property type="entry name" value="SNF2-like_sf"/>
</dbReference>
<evidence type="ECO:0000256" key="1">
    <source>
        <dbReference type="ARBA" id="ARBA00022741"/>
    </source>
</evidence>
<keyword evidence="1" id="KW-0547">Nucleotide-binding</keyword>
<evidence type="ECO:0000313" key="6">
    <source>
        <dbReference type="Proteomes" id="UP001162483"/>
    </source>
</evidence>
<dbReference type="EMBL" id="CATNWA010014942">
    <property type="protein sequence ID" value="CAI9577769.1"/>
    <property type="molecule type" value="Genomic_DNA"/>
</dbReference>
<keyword evidence="3" id="KW-0347">Helicase</keyword>
<evidence type="ECO:0000256" key="3">
    <source>
        <dbReference type="ARBA" id="ARBA00022806"/>
    </source>
</evidence>
<dbReference type="Proteomes" id="UP001162483">
    <property type="component" value="Unassembled WGS sequence"/>
</dbReference>
<accession>A0ABN9DYQ4</accession>
<protein>
    <submittedName>
        <fullName evidence="5">Uncharacterized protein</fullName>
    </submittedName>
</protein>
<feature type="non-terminal residue" evidence="5">
    <location>
        <position position="1"/>
    </location>
</feature>
<keyword evidence="2" id="KW-0378">Hydrolase</keyword>
<keyword evidence="6" id="KW-1185">Reference proteome</keyword>
<comment type="caution">
    <text evidence="5">The sequence shown here is derived from an EMBL/GenBank/DDBJ whole genome shotgun (WGS) entry which is preliminary data.</text>
</comment>
<dbReference type="Gene3D" id="3.40.50.300">
    <property type="entry name" value="P-loop containing nucleotide triphosphate hydrolases"/>
    <property type="match status" value="1"/>
</dbReference>
<reference evidence="5" key="1">
    <citation type="submission" date="2023-05" db="EMBL/GenBank/DDBJ databases">
        <authorList>
            <person name="Stuckert A."/>
        </authorList>
    </citation>
    <scope>NUCLEOTIDE SEQUENCE</scope>
</reference>
<proteinExistence type="predicted"/>
<evidence type="ECO:0000256" key="4">
    <source>
        <dbReference type="ARBA" id="ARBA00022840"/>
    </source>
</evidence>
<dbReference type="PANTHER" id="PTHR45766">
    <property type="entry name" value="DNA ANNEALING HELICASE AND ENDONUCLEASE ZRANB3 FAMILY MEMBER"/>
    <property type="match status" value="1"/>
</dbReference>
<organism evidence="5 6">
    <name type="scientific">Staurois parvus</name>
    <dbReference type="NCBI Taxonomy" id="386267"/>
    <lineage>
        <taxon>Eukaryota</taxon>
        <taxon>Metazoa</taxon>
        <taxon>Chordata</taxon>
        <taxon>Craniata</taxon>
        <taxon>Vertebrata</taxon>
        <taxon>Euteleostomi</taxon>
        <taxon>Amphibia</taxon>
        <taxon>Batrachia</taxon>
        <taxon>Anura</taxon>
        <taxon>Neobatrachia</taxon>
        <taxon>Ranoidea</taxon>
        <taxon>Ranidae</taxon>
        <taxon>Staurois</taxon>
    </lineage>
</organism>